<comment type="caution">
    <text evidence="2">The sequence shown here is derived from an EMBL/GenBank/DDBJ whole genome shotgun (WGS) entry which is preliminary data.</text>
</comment>
<proteinExistence type="predicted"/>
<dbReference type="EMBL" id="JAWSTH010000042">
    <property type="protein sequence ID" value="MDW5595908.1"/>
    <property type="molecule type" value="Genomic_DNA"/>
</dbReference>
<dbReference type="PANTHER" id="PTHR33434">
    <property type="entry name" value="DEGV DOMAIN-CONTAINING PROTEIN DR_1986-RELATED"/>
    <property type="match status" value="1"/>
</dbReference>
<dbReference type="PROSITE" id="PS51480">
    <property type="entry name" value="DHAL"/>
    <property type="match status" value="1"/>
</dbReference>
<dbReference type="Pfam" id="PF02734">
    <property type="entry name" value="Dak2"/>
    <property type="match status" value="1"/>
</dbReference>
<reference evidence="2 3" key="2">
    <citation type="submission" date="2023-10" db="EMBL/GenBank/DDBJ databases">
        <authorList>
            <person name="Han X.F."/>
        </authorList>
    </citation>
    <scope>NUCLEOTIDE SEQUENCE [LARGE SCALE GENOMIC DNA]</scope>
    <source>
        <strain evidence="2 3">KCTC 39840</strain>
    </source>
</reference>
<dbReference type="InterPro" id="IPR050270">
    <property type="entry name" value="DegV_domain_contain"/>
</dbReference>
<protein>
    <submittedName>
        <fullName evidence="2">DAK2 domain-containing protein</fullName>
    </submittedName>
</protein>
<sequence>MSDPSLLRFRAVVDAALAQLESRRDEVNDLNVFPVADGDTGDNMALTLRAVLQEIDRLAAAEQDRTIDEIGRDEIVASVARAALLGARGNSGVILSQLIRGAAEELASRPGELVDPVLIGAAMARAAEQAYGSVREPAEGTILTVVREMAHRIATELAHMPQTRLDPDSAPDQQDALIADVLERALDAGQQSVARGPELLPILREAGVVDAGGYGLTVLFAGVVAALRGTDPPELEHHRAARVTRPQHESSTYRYCTNFAVTGNGLDARAFVPALEAIGDSVLVVGDAQTLKVHVHTDDPDAATGAFATAGSISHLDVADMHAQVEERADRLAAAAAEATDGAVPATARPTAPCGVLAVVSGDGIRRLYEGLGIHVLDGGATLNPSTYDLLAGIHAVAAEQVVVLPNSSNVFMAAERAAELSEKQVAVVRSRSQQAGLAAAVALDPARDAAGNAQAMEAALERVRTGAVAPAARDDAGGRFRAGEAIGFLGDELVAWGEPAATLRSVLAGLGEHAELITCIVGDGAPLSDGDVSELASVAGDRIELDLQPGGQPSYWWLLSAE</sequence>
<dbReference type="InterPro" id="IPR033470">
    <property type="entry name" value="FakA-like_C"/>
</dbReference>
<gene>
    <name evidence="2" type="ORF">R7226_16285</name>
</gene>
<evidence type="ECO:0000313" key="3">
    <source>
        <dbReference type="Proteomes" id="UP001284601"/>
    </source>
</evidence>
<reference evidence="3" key="1">
    <citation type="submission" date="2023-07" db="EMBL/GenBank/DDBJ databases">
        <title>Conexibacter stalactiti sp. nov., isolated from stalactites in a lava cave and emended description of the genus Conexibacter.</title>
        <authorList>
            <person name="Lee S.D."/>
        </authorList>
    </citation>
    <scope>NUCLEOTIDE SEQUENCE [LARGE SCALE GENOMIC DNA]</scope>
    <source>
        <strain evidence="3">KCTC 39840</strain>
    </source>
</reference>
<accession>A0ABU4HRH3</accession>
<name>A0ABU4HRH3_9ACTN</name>
<dbReference type="PANTHER" id="PTHR33434:SF4">
    <property type="entry name" value="PHOSPHATASE PROTEIN"/>
    <property type="match status" value="1"/>
</dbReference>
<dbReference type="SUPFAM" id="SSF101473">
    <property type="entry name" value="DhaL-like"/>
    <property type="match status" value="1"/>
</dbReference>
<evidence type="ECO:0000259" key="1">
    <source>
        <dbReference type="PROSITE" id="PS51480"/>
    </source>
</evidence>
<dbReference type="Pfam" id="PF13684">
    <property type="entry name" value="FakA-like_C"/>
    <property type="match status" value="1"/>
</dbReference>
<dbReference type="Pfam" id="PF21645">
    <property type="entry name" value="FakA-like_M"/>
    <property type="match status" value="1"/>
</dbReference>
<keyword evidence="3" id="KW-1185">Reference proteome</keyword>
<dbReference type="InterPro" id="IPR019986">
    <property type="entry name" value="YloV-like"/>
</dbReference>
<dbReference type="RefSeq" id="WP_318598252.1">
    <property type="nucleotide sequence ID" value="NZ_JAWSTH010000042.1"/>
</dbReference>
<evidence type="ECO:0000313" key="2">
    <source>
        <dbReference type="EMBL" id="MDW5595908.1"/>
    </source>
</evidence>
<organism evidence="2 3">
    <name type="scientific">Conexibacter stalactiti</name>
    <dbReference type="NCBI Taxonomy" id="1940611"/>
    <lineage>
        <taxon>Bacteria</taxon>
        <taxon>Bacillati</taxon>
        <taxon>Actinomycetota</taxon>
        <taxon>Thermoleophilia</taxon>
        <taxon>Solirubrobacterales</taxon>
        <taxon>Conexibacteraceae</taxon>
        <taxon>Conexibacter</taxon>
    </lineage>
</organism>
<dbReference type="Gene3D" id="1.25.40.340">
    <property type="match status" value="1"/>
</dbReference>
<dbReference type="InterPro" id="IPR036117">
    <property type="entry name" value="DhaL_dom_sf"/>
</dbReference>
<dbReference type="InterPro" id="IPR048394">
    <property type="entry name" value="FakA-like_M"/>
</dbReference>
<feature type="domain" description="DhaL" evidence="1">
    <location>
        <begin position="7"/>
        <end position="225"/>
    </location>
</feature>
<dbReference type="SMART" id="SM01121">
    <property type="entry name" value="Dak1_2"/>
    <property type="match status" value="1"/>
</dbReference>
<dbReference type="SMART" id="SM01120">
    <property type="entry name" value="Dak2"/>
    <property type="match status" value="1"/>
</dbReference>
<dbReference type="NCBIfam" id="TIGR03599">
    <property type="entry name" value="YloV"/>
    <property type="match status" value="1"/>
</dbReference>
<dbReference type="Proteomes" id="UP001284601">
    <property type="component" value="Unassembled WGS sequence"/>
</dbReference>
<dbReference type="InterPro" id="IPR004007">
    <property type="entry name" value="DhaL_dom"/>
</dbReference>